<dbReference type="InterPro" id="IPR052519">
    <property type="entry name" value="Euk-type_GlcNAc_Kinase"/>
</dbReference>
<keyword evidence="3" id="KW-1185">Reference proteome</keyword>
<dbReference type="RefSeq" id="WP_132744304.1">
    <property type="nucleotide sequence ID" value="NZ_SLXK01000004.1"/>
</dbReference>
<dbReference type="InterPro" id="IPR002731">
    <property type="entry name" value="ATPase_BadF"/>
</dbReference>
<evidence type="ECO:0000313" key="3">
    <source>
        <dbReference type="Proteomes" id="UP000295416"/>
    </source>
</evidence>
<dbReference type="Pfam" id="PF01869">
    <property type="entry name" value="BcrAD_BadFG"/>
    <property type="match status" value="1"/>
</dbReference>
<protein>
    <submittedName>
        <fullName evidence="2">N-acetylglucosamine kinase-like BadF-type ATPase</fullName>
    </submittedName>
</protein>
<dbReference type="EMBL" id="SLXK01000004">
    <property type="protein sequence ID" value="TCP30974.1"/>
    <property type="molecule type" value="Genomic_DNA"/>
</dbReference>
<feature type="domain" description="ATPase BadF/BadG/BcrA/BcrD type" evidence="1">
    <location>
        <begin position="5"/>
        <end position="297"/>
    </location>
</feature>
<dbReference type="GO" id="GO:0016301">
    <property type="term" value="F:kinase activity"/>
    <property type="evidence" value="ECO:0007669"/>
    <property type="project" value="UniProtKB-KW"/>
</dbReference>
<reference evidence="2 3" key="1">
    <citation type="submission" date="2019-03" db="EMBL/GenBank/DDBJ databases">
        <title>Genomic Encyclopedia of Type Strains, Phase IV (KMG-IV): sequencing the most valuable type-strain genomes for metagenomic binning, comparative biology and taxonomic classification.</title>
        <authorList>
            <person name="Goeker M."/>
        </authorList>
    </citation>
    <scope>NUCLEOTIDE SEQUENCE [LARGE SCALE GENOMIC DNA]</scope>
    <source>
        <strain evidence="2 3">DSM 19377</strain>
    </source>
</reference>
<name>A0A4R2P9S2_9BACL</name>
<organism evidence="2 3">
    <name type="scientific">Scopulibacillus darangshiensis</name>
    <dbReference type="NCBI Taxonomy" id="442528"/>
    <lineage>
        <taxon>Bacteria</taxon>
        <taxon>Bacillati</taxon>
        <taxon>Bacillota</taxon>
        <taxon>Bacilli</taxon>
        <taxon>Bacillales</taxon>
        <taxon>Sporolactobacillaceae</taxon>
        <taxon>Scopulibacillus</taxon>
    </lineage>
</organism>
<comment type="caution">
    <text evidence="2">The sequence shown here is derived from an EMBL/GenBank/DDBJ whole genome shotgun (WGS) entry which is preliminary data.</text>
</comment>
<evidence type="ECO:0000259" key="1">
    <source>
        <dbReference type="Pfam" id="PF01869"/>
    </source>
</evidence>
<dbReference type="OrthoDB" id="9772633at2"/>
<dbReference type="Proteomes" id="UP000295416">
    <property type="component" value="Unassembled WGS sequence"/>
</dbReference>
<dbReference type="InterPro" id="IPR043129">
    <property type="entry name" value="ATPase_NBD"/>
</dbReference>
<keyword evidence="2" id="KW-0808">Transferase</keyword>
<keyword evidence="2" id="KW-0418">Kinase</keyword>
<dbReference type="AlphaFoldDB" id="A0A4R2P9S2"/>
<accession>A0A4R2P9S2</accession>
<dbReference type="Gene3D" id="3.30.420.40">
    <property type="match status" value="2"/>
</dbReference>
<dbReference type="PANTHER" id="PTHR43190:SF3">
    <property type="entry name" value="N-ACETYL-D-GLUCOSAMINE KINASE"/>
    <property type="match status" value="1"/>
</dbReference>
<proteinExistence type="predicted"/>
<evidence type="ECO:0000313" key="2">
    <source>
        <dbReference type="EMBL" id="TCP30974.1"/>
    </source>
</evidence>
<dbReference type="SUPFAM" id="SSF53067">
    <property type="entry name" value="Actin-like ATPase domain"/>
    <property type="match status" value="1"/>
</dbReference>
<sequence>MPFFLGVDAGNTKTIAVIADENGTIHGIGRSGCGDIYGAESPDTAIAIANEAITSALQMANVRKEELEASGFSMAGADWPEDFTFLEEQFKNLQYNNISIVNDAIGGLRSGTNSGKGVSVILGTGVAIGACGIENKIWHGSFWIQSIGSRELVKETIKAVVNADLGISEPTNLTTRVLDIYQKEKVDEFLYAITCRDGRMEMKNSKIISALIYEAGNNDSVARHILQNFAVSCAEYAIIAAKKVDFSITSSFDVVYSGGLFHHPSTLLFDLIKQPIDKEFKNVNHILSKVEPIIGALYQAYNSENITVSEQMTNRLIQTMPDVSFFTTA</sequence>
<dbReference type="PANTHER" id="PTHR43190">
    <property type="entry name" value="N-ACETYL-D-GLUCOSAMINE KINASE"/>
    <property type="match status" value="1"/>
</dbReference>
<gene>
    <name evidence="2" type="ORF">EV207_104153</name>
</gene>